<dbReference type="AlphaFoldDB" id="A0A3N4HY81"/>
<sequence>MQQVLFDLFFASSSLANKLASAHYHRLSHLRRGNVRQELHIPLARFPSWETGNGSDRDKLKWFTFIICQGDEVHVTFTGLKRRYEYNGLKSCSVCDTYIRDTIRECLSLPKAIGQTGQLNSYLPQADLAVGIMFSSYGAHSREKFDGIRQDFMDLTQMFRPEKLWLLYRVLHRILHILQTDITDTVDRIGCKDGINTNTDLQNALRFIRTTIRREFSVLRFLWYLRAPSVEERLIQYCPSAQAIWGKQALLEEDGAGASKEGDKGDAGEKHEVLSEEDMQENA</sequence>
<organism evidence="2 3">
    <name type="scientific">Ascobolus immersus RN42</name>
    <dbReference type="NCBI Taxonomy" id="1160509"/>
    <lineage>
        <taxon>Eukaryota</taxon>
        <taxon>Fungi</taxon>
        <taxon>Dikarya</taxon>
        <taxon>Ascomycota</taxon>
        <taxon>Pezizomycotina</taxon>
        <taxon>Pezizomycetes</taxon>
        <taxon>Pezizales</taxon>
        <taxon>Ascobolaceae</taxon>
        <taxon>Ascobolus</taxon>
    </lineage>
</organism>
<evidence type="ECO:0000313" key="2">
    <source>
        <dbReference type="EMBL" id="RPA78056.1"/>
    </source>
</evidence>
<feature type="compositionally biased region" description="Basic and acidic residues" evidence="1">
    <location>
        <begin position="260"/>
        <end position="274"/>
    </location>
</feature>
<feature type="region of interest" description="Disordered" evidence="1">
    <location>
        <begin position="255"/>
        <end position="283"/>
    </location>
</feature>
<reference evidence="2 3" key="1">
    <citation type="journal article" date="2018" name="Nat. Ecol. Evol.">
        <title>Pezizomycetes genomes reveal the molecular basis of ectomycorrhizal truffle lifestyle.</title>
        <authorList>
            <person name="Murat C."/>
            <person name="Payen T."/>
            <person name="Noel B."/>
            <person name="Kuo A."/>
            <person name="Morin E."/>
            <person name="Chen J."/>
            <person name="Kohler A."/>
            <person name="Krizsan K."/>
            <person name="Balestrini R."/>
            <person name="Da Silva C."/>
            <person name="Montanini B."/>
            <person name="Hainaut M."/>
            <person name="Levati E."/>
            <person name="Barry K.W."/>
            <person name="Belfiori B."/>
            <person name="Cichocki N."/>
            <person name="Clum A."/>
            <person name="Dockter R.B."/>
            <person name="Fauchery L."/>
            <person name="Guy J."/>
            <person name="Iotti M."/>
            <person name="Le Tacon F."/>
            <person name="Lindquist E.A."/>
            <person name="Lipzen A."/>
            <person name="Malagnac F."/>
            <person name="Mello A."/>
            <person name="Molinier V."/>
            <person name="Miyauchi S."/>
            <person name="Poulain J."/>
            <person name="Riccioni C."/>
            <person name="Rubini A."/>
            <person name="Sitrit Y."/>
            <person name="Splivallo R."/>
            <person name="Traeger S."/>
            <person name="Wang M."/>
            <person name="Zifcakova L."/>
            <person name="Wipf D."/>
            <person name="Zambonelli A."/>
            <person name="Paolocci F."/>
            <person name="Nowrousian M."/>
            <person name="Ottonello S."/>
            <person name="Baldrian P."/>
            <person name="Spatafora J.W."/>
            <person name="Henrissat B."/>
            <person name="Nagy L.G."/>
            <person name="Aury J.M."/>
            <person name="Wincker P."/>
            <person name="Grigoriev I.V."/>
            <person name="Bonfante P."/>
            <person name="Martin F.M."/>
        </authorList>
    </citation>
    <scope>NUCLEOTIDE SEQUENCE [LARGE SCALE GENOMIC DNA]</scope>
    <source>
        <strain evidence="2 3">RN42</strain>
    </source>
</reference>
<evidence type="ECO:0000313" key="3">
    <source>
        <dbReference type="Proteomes" id="UP000275078"/>
    </source>
</evidence>
<evidence type="ECO:0000256" key="1">
    <source>
        <dbReference type="SAM" id="MobiDB-lite"/>
    </source>
</evidence>
<accession>A0A3N4HY81</accession>
<protein>
    <submittedName>
        <fullName evidence="2">Uncharacterized protein</fullName>
    </submittedName>
</protein>
<gene>
    <name evidence="2" type="ORF">BJ508DRAFT_416694</name>
</gene>
<name>A0A3N4HY81_ASCIM</name>
<proteinExistence type="predicted"/>
<dbReference type="EMBL" id="ML119716">
    <property type="protein sequence ID" value="RPA78056.1"/>
    <property type="molecule type" value="Genomic_DNA"/>
</dbReference>
<keyword evidence="3" id="KW-1185">Reference proteome</keyword>
<dbReference type="Proteomes" id="UP000275078">
    <property type="component" value="Unassembled WGS sequence"/>
</dbReference>